<dbReference type="AlphaFoldDB" id="A0A9P8PYZ6"/>
<dbReference type="EMBL" id="JAEUBF010000026">
    <property type="protein sequence ID" value="KAH3680948.1"/>
    <property type="molecule type" value="Genomic_DNA"/>
</dbReference>
<reference evidence="1" key="1">
    <citation type="journal article" date="2021" name="Open Biol.">
        <title>Shared evolutionary footprints suggest mitochondrial oxidative damage underlies multiple complex I losses in fungi.</title>
        <authorList>
            <person name="Schikora-Tamarit M.A."/>
            <person name="Marcet-Houben M."/>
            <person name="Nosek J."/>
            <person name="Gabaldon T."/>
        </authorList>
    </citation>
    <scope>NUCLEOTIDE SEQUENCE</scope>
    <source>
        <strain evidence="1">CBS6341</strain>
    </source>
</reference>
<comment type="caution">
    <text evidence="1">The sequence shown here is derived from an EMBL/GenBank/DDBJ whole genome shotgun (WGS) entry which is preliminary data.</text>
</comment>
<dbReference type="OrthoDB" id="4095601at2759"/>
<evidence type="ECO:0000313" key="1">
    <source>
        <dbReference type="EMBL" id="KAH3680948.1"/>
    </source>
</evidence>
<keyword evidence="2" id="KW-1185">Reference proteome</keyword>
<name>A0A9P8PYZ6_9ASCO</name>
<accession>A0A9P8PYZ6</accession>
<proteinExistence type="predicted"/>
<sequence length="149" mass="16207">MNDSVPDKDLDSFDKVLETSISGAPPPAINAFSLTKQRITHKASCNERSVSSKIKLLAPRQTIETVGWVTFLTPVISTILEPDDSISSTKSAEPNLSSVNKSISEIGLQDKDLLKNSISSRSISLITIIPNFDKKCNDKSLTASLKIDF</sequence>
<dbReference type="Proteomes" id="UP000769528">
    <property type="component" value="Unassembled WGS sequence"/>
</dbReference>
<organism evidence="1 2">
    <name type="scientific">Wickerhamomyces mucosus</name>
    <dbReference type="NCBI Taxonomy" id="1378264"/>
    <lineage>
        <taxon>Eukaryota</taxon>
        <taxon>Fungi</taxon>
        <taxon>Dikarya</taxon>
        <taxon>Ascomycota</taxon>
        <taxon>Saccharomycotina</taxon>
        <taxon>Saccharomycetes</taxon>
        <taxon>Phaffomycetales</taxon>
        <taxon>Wickerhamomycetaceae</taxon>
        <taxon>Wickerhamomyces</taxon>
    </lineage>
</organism>
<reference evidence="1" key="2">
    <citation type="submission" date="2021-01" db="EMBL/GenBank/DDBJ databases">
        <authorList>
            <person name="Schikora-Tamarit M.A."/>
        </authorList>
    </citation>
    <scope>NUCLEOTIDE SEQUENCE</scope>
    <source>
        <strain evidence="1">CBS6341</strain>
    </source>
</reference>
<protein>
    <submittedName>
        <fullName evidence="1">Uncharacterized protein</fullName>
    </submittedName>
</protein>
<evidence type="ECO:0000313" key="2">
    <source>
        <dbReference type="Proteomes" id="UP000769528"/>
    </source>
</evidence>
<gene>
    <name evidence="1" type="ORF">WICMUC_000091</name>
</gene>